<proteinExistence type="inferred from homology"/>
<dbReference type="EMBL" id="BSYO01000015">
    <property type="protein sequence ID" value="GMH15444.1"/>
    <property type="molecule type" value="Genomic_DNA"/>
</dbReference>
<evidence type="ECO:0000313" key="5">
    <source>
        <dbReference type="Proteomes" id="UP001279734"/>
    </source>
</evidence>
<dbReference type="InterPro" id="IPR036298">
    <property type="entry name" value="Chalcone_isomerase_sf"/>
</dbReference>
<sequence>MVDDIALPSEFTLTKPLPLLGHGVTEIEIHFLQIKHTAIGVYMEPEVVTHLQKWKGKTGKELAEDDEFFAAVAAAPVEAVLRVVVIKEIKASQYGTQLESAVRDRLAAVDKYEDEEEAALEKVAEFFPAKYLKKTSFFTFKFSPSGPAEIVITTDEKEESKMVVENANVAEMIKKWYLGGTRGVSPSTVQSLADRLAAELSK</sequence>
<evidence type="ECO:0000313" key="4">
    <source>
        <dbReference type="EMBL" id="GMH15444.1"/>
    </source>
</evidence>
<protein>
    <recommendedName>
        <fullName evidence="2">Chalcone-flavonone isomerase family protein</fullName>
    </recommendedName>
</protein>
<dbReference type="InterPro" id="IPR016089">
    <property type="entry name" value="Chalcone_isomerase_bundle_sf"/>
</dbReference>
<dbReference type="PANTHER" id="PTHR47588">
    <property type="entry name" value="CHALCONE--FLAVONONE ISOMERASE 3-RELATED"/>
    <property type="match status" value="1"/>
</dbReference>
<dbReference type="SUPFAM" id="SSF54626">
    <property type="entry name" value="Chalcone isomerase"/>
    <property type="match status" value="1"/>
</dbReference>
<comment type="caution">
    <text evidence="4">The sequence shown here is derived from an EMBL/GenBank/DDBJ whole genome shotgun (WGS) entry which is preliminary data.</text>
</comment>
<reference evidence="4" key="1">
    <citation type="submission" date="2023-05" db="EMBL/GenBank/DDBJ databases">
        <title>Nepenthes gracilis genome sequencing.</title>
        <authorList>
            <person name="Fukushima K."/>
        </authorList>
    </citation>
    <scope>NUCLEOTIDE SEQUENCE</scope>
    <source>
        <strain evidence="4">SING2019-196</strain>
    </source>
</reference>
<dbReference type="AlphaFoldDB" id="A0AAD3SRC9"/>
<organism evidence="4 5">
    <name type="scientific">Nepenthes gracilis</name>
    <name type="common">Slender pitcher plant</name>
    <dbReference type="NCBI Taxonomy" id="150966"/>
    <lineage>
        <taxon>Eukaryota</taxon>
        <taxon>Viridiplantae</taxon>
        <taxon>Streptophyta</taxon>
        <taxon>Embryophyta</taxon>
        <taxon>Tracheophyta</taxon>
        <taxon>Spermatophyta</taxon>
        <taxon>Magnoliopsida</taxon>
        <taxon>eudicotyledons</taxon>
        <taxon>Gunneridae</taxon>
        <taxon>Pentapetalae</taxon>
        <taxon>Caryophyllales</taxon>
        <taxon>Nepenthaceae</taxon>
        <taxon>Nepenthes</taxon>
    </lineage>
</organism>
<name>A0AAD3SRC9_NEPGR</name>
<dbReference type="Pfam" id="PF02431">
    <property type="entry name" value="Chalcone"/>
    <property type="match status" value="1"/>
</dbReference>
<dbReference type="PANTHER" id="PTHR47588:SF1">
    <property type="entry name" value="CHALCONE--FLAVANONE ISOMERASE 3-RELATED"/>
    <property type="match status" value="1"/>
</dbReference>
<evidence type="ECO:0000259" key="3">
    <source>
        <dbReference type="Pfam" id="PF02431"/>
    </source>
</evidence>
<keyword evidence="5" id="KW-1185">Reference proteome</keyword>
<dbReference type="Proteomes" id="UP001279734">
    <property type="component" value="Unassembled WGS sequence"/>
</dbReference>
<dbReference type="InterPro" id="IPR016087">
    <property type="entry name" value="Chalcone_isomerase"/>
</dbReference>
<gene>
    <name evidence="4" type="ORF">Nepgr_017285</name>
</gene>
<dbReference type="InterPro" id="IPR044191">
    <property type="entry name" value="CHI3-like"/>
</dbReference>
<evidence type="ECO:0000256" key="2">
    <source>
        <dbReference type="RuleBase" id="RU361158"/>
    </source>
</evidence>
<evidence type="ECO:0000256" key="1">
    <source>
        <dbReference type="ARBA" id="ARBA00007166"/>
    </source>
</evidence>
<accession>A0AAD3SRC9</accession>
<dbReference type="GO" id="GO:0016872">
    <property type="term" value="F:intramolecular lyase activity"/>
    <property type="evidence" value="ECO:0007669"/>
    <property type="project" value="InterPro"/>
</dbReference>
<comment type="similarity">
    <text evidence="1 2">Belongs to the chalcone isomerase family.</text>
</comment>
<dbReference type="InterPro" id="IPR016088">
    <property type="entry name" value="Chalcone_isomerase_3-sand"/>
</dbReference>
<feature type="domain" description="Chalcone isomerase" evidence="3">
    <location>
        <begin position="14"/>
        <end position="197"/>
    </location>
</feature>
<dbReference type="Gene3D" id="3.50.70.10">
    <property type="match status" value="1"/>
</dbReference>
<dbReference type="Gene3D" id="1.10.890.20">
    <property type="match status" value="1"/>
</dbReference>